<keyword evidence="2" id="KW-0378">Hydrolase</keyword>
<dbReference type="Proteomes" id="UP001500298">
    <property type="component" value="Unassembled WGS sequence"/>
</dbReference>
<dbReference type="InterPro" id="IPR051044">
    <property type="entry name" value="MAG_DAG_Lipase"/>
</dbReference>
<proteinExistence type="predicted"/>
<keyword evidence="3" id="KW-1185">Reference proteome</keyword>
<dbReference type="SUPFAM" id="SSF53474">
    <property type="entry name" value="alpha/beta-Hydrolases"/>
    <property type="match status" value="1"/>
</dbReference>
<accession>A0ABP9DBH3</accession>
<dbReference type="InterPro" id="IPR022742">
    <property type="entry name" value="Hydrolase_4"/>
</dbReference>
<name>A0ABP9DBH3_9BACT</name>
<dbReference type="Gene3D" id="3.40.50.1820">
    <property type="entry name" value="alpha/beta hydrolase"/>
    <property type="match status" value="1"/>
</dbReference>
<gene>
    <name evidence="2" type="ORF">GCM10023331_22400</name>
</gene>
<feature type="domain" description="Serine aminopeptidase S33" evidence="1">
    <location>
        <begin position="26"/>
        <end position="260"/>
    </location>
</feature>
<dbReference type="EMBL" id="BAABJX010000033">
    <property type="protein sequence ID" value="GAA4836712.1"/>
    <property type="molecule type" value="Genomic_DNA"/>
</dbReference>
<dbReference type="Pfam" id="PF12146">
    <property type="entry name" value="Hydrolase_4"/>
    <property type="match status" value="1"/>
</dbReference>
<evidence type="ECO:0000259" key="1">
    <source>
        <dbReference type="Pfam" id="PF12146"/>
    </source>
</evidence>
<dbReference type="RefSeq" id="WP_345371809.1">
    <property type="nucleotide sequence ID" value="NZ_BAABJX010000033.1"/>
</dbReference>
<organism evidence="2 3">
    <name type="scientific">Algivirga pacifica</name>
    <dbReference type="NCBI Taxonomy" id="1162670"/>
    <lineage>
        <taxon>Bacteria</taxon>
        <taxon>Pseudomonadati</taxon>
        <taxon>Bacteroidota</taxon>
        <taxon>Cytophagia</taxon>
        <taxon>Cytophagales</taxon>
        <taxon>Flammeovirgaceae</taxon>
        <taxon>Algivirga</taxon>
    </lineage>
</organism>
<reference evidence="3" key="1">
    <citation type="journal article" date="2019" name="Int. J. Syst. Evol. Microbiol.">
        <title>The Global Catalogue of Microorganisms (GCM) 10K type strain sequencing project: providing services to taxonomists for standard genome sequencing and annotation.</title>
        <authorList>
            <consortium name="The Broad Institute Genomics Platform"/>
            <consortium name="The Broad Institute Genome Sequencing Center for Infectious Disease"/>
            <person name="Wu L."/>
            <person name="Ma J."/>
        </authorList>
    </citation>
    <scope>NUCLEOTIDE SEQUENCE [LARGE SCALE GENOMIC DNA]</scope>
    <source>
        <strain evidence="3">JCM 18326</strain>
    </source>
</reference>
<protein>
    <submittedName>
        <fullName evidence="2">Alpha/beta hydrolase</fullName>
    </submittedName>
</protein>
<evidence type="ECO:0000313" key="2">
    <source>
        <dbReference type="EMBL" id="GAA4836712.1"/>
    </source>
</evidence>
<comment type="caution">
    <text evidence="2">The sequence shown here is derived from an EMBL/GenBank/DDBJ whole genome shotgun (WGS) entry which is preliminary data.</text>
</comment>
<dbReference type="InterPro" id="IPR029058">
    <property type="entry name" value="AB_hydrolase_fold"/>
</dbReference>
<dbReference type="PANTHER" id="PTHR11614">
    <property type="entry name" value="PHOSPHOLIPASE-RELATED"/>
    <property type="match status" value="1"/>
</dbReference>
<dbReference type="GO" id="GO:0016787">
    <property type="term" value="F:hydrolase activity"/>
    <property type="evidence" value="ECO:0007669"/>
    <property type="project" value="UniProtKB-KW"/>
</dbReference>
<evidence type="ECO:0000313" key="3">
    <source>
        <dbReference type="Proteomes" id="UP001500298"/>
    </source>
</evidence>
<sequence length="282" mass="31948">MNFDFEWQTQDQLTLRGKCWLPGSERPQGLLCLIHGFGEHIGRYEHVAQFFNQHEIGLIGFDQRGHGRSDGKRGVVPSYESLLVNITEFLALTYSKFPEVPLYLYGHSMGGNIATTYLLREQPRIIKAGIITSPWYELTNQPPKLTVSLGKMISNLYPSFTVSSAIIPEDLSSDLTVGKKYMEDPLVHNKMGGTLFTGVSNAGLWILENTDKLVHPLLMMHGKADNVTSQKSSEKFARKAPKGLLKYKAWNGMRHELHNELIKEKALQYILDFLEEVQEPQV</sequence>